<protein>
    <submittedName>
        <fullName evidence="12">Energy transducer TonB</fullName>
    </submittedName>
</protein>
<dbReference type="KEGG" id="fbm:MQE35_14625"/>
<accession>A0A9E7CYT1</accession>
<dbReference type="InterPro" id="IPR006260">
    <property type="entry name" value="TonB/TolA_C"/>
</dbReference>
<gene>
    <name evidence="12" type="ORF">MQE35_14625</name>
</gene>
<evidence type="ECO:0000256" key="9">
    <source>
        <dbReference type="ARBA" id="ARBA00023136"/>
    </source>
</evidence>
<feature type="domain" description="TonB C-terminal" evidence="11">
    <location>
        <begin position="153"/>
        <end position="244"/>
    </location>
</feature>
<keyword evidence="13" id="KW-1185">Reference proteome</keyword>
<dbReference type="PANTHER" id="PTHR33446:SF2">
    <property type="entry name" value="PROTEIN TONB"/>
    <property type="match status" value="1"/>
</dbReference>
<evidence type="ECO:0000256" key="7">
    <source>
        <dbReference type="ARBA" id="ARBA00022927"/>
    </source>
</evidence>
<evidence type="ECO:0000313" key="12">
    <source>
        <dbReference type="EMBL" id="UOB16960.1"/>
    </source>
</evidence>
<evidence type="ECO:0000256" key="4">
    <source>
        <dbReference type="ARBA" id="ARBA00022475"/>
    </source>
</evidence>
<keyword evidence="3" id="KW-0813">Transport</keyword>
<dbReference type="GO" id="GO:0031992">
    <property type="term" value="F:energy transducer activity"/>
    <property type="evidence" value="ECO:0007669"/>
    <property type="project" value="TreeGrafter"/>
</dbReference>
<dbReference type="Gene3D" id="3.30.1150.10">
    <property type="match status" value="1"/>
</dbReference>
<dbReference type="GO" id="GO:0055085">
    <property type="term" value="P:transmembrane transport"/>
    <property type="evidence" value="ECO:0007669"/>
    <property type="project" value="InterPro"/>
</dbReference>
<evidence type="ECO:0000259" key="11">
    <source>
        <dbReference type="PROSITE" id="PS52015"/>
    </source>
</evidence>
<dbReference type="InterPro" id="IPR037682">
    <property type="entry name" value="TonB_C"/>
</dbReference>
<proteinExistence type="inferred from homology"/>
<reference evidence="12" key="1">
    <citation type="submission" date="2022-03" db="EMBL/GenBank/DDBJ databases">
        <title>Description of Abyssus ytuae gen. nov., sp. nov., a novel member of the family Flavobacteriaceae isolated from the sediment of Mariana Trench.</title>
        <authorList>
            <person name="Zhang J."/>
            <person name="Xu X."/>
        </authorList>
    </citation>
    <scope>NUCLEOTIDE SEQUENCE</scope>
    <source>
        <strain evidence="12">MT3330</strain>
    </source>
</reference>
<dbReference type="InterPro" id="IPR051045">
    <property type="entry name" value="TonB-dependent_transducer"/>
</dbReference>
<evidence type="ECO:0000256" key="1">
    <source>
        <dbReference type="ARBA" id="ARBA00004383"/>
    </source>
</evidence>
<evidence type="ECO:0000256" key="3">
    <source>
        <dbReference type="ARBA" id="ARBA00022448"/>
    </source>
</evidence>
<feature type="transmembrane region" description="Helical" evidence="10">
    <location>
        <begin position="16"/>
        <end position="34"/>
    </location>
</feature>
<evidence type="ECO:0000256" key="5">
    <source>
        <dbReference type="ARBA" id="ARBA00022519"/>
    </source>
</evidence>
<evidence type="ECO:0000256" key="2">
    <source>
        <dbReference type="ARBA" id="ARBA00006555"/>
    </source>
</evidence>
<keyword evidence="4" id="KW-1003">Cell membrane</keyword>
<dbReference type="GO" id="GO:0098797">
    <property type="term" value="C:plasma membrane protein complex"/>
    <property type="evidence" value="ECO:0007669"/>
    <property type="project" value="TreeGrafter"/>
</dbReference>
<dbReference type="PROSITE" id="PS52015">
    <property type="entry name" value="TONB_CTD"/>
    <property type="match status" value="1"/>
</dbReference>
<dbReference type="AlphaFoldDB" id="A0A9E7CYT1"/>
<keyword evidence="5" id="KW-0997">Cell inner membrane</keyword>
<keyword evidence="9 10" id="KW-0472">Membrane</keyword>
<dbReference type="RefSeq" id="WP_255842217.1">
    <property type="nucleotide sequence ID" value="NZ_CP094358.1"/>
</dbReference>
<dbReference type="GO" id="GO:0015031">
    <property type="term" value="P:protein transport"/>
    <property type="evidence" value="ECO:0007669"/>
    <property type="project" value="UniProtKB-KW"/>
</dbReference>
<comment type="similarity">
    <text evidence="2">Belongs to the TonB family.</text>
</comment>
<evidence type="ECO:0000256" key="8">
    <source>
        <dbReference type="ARBA" id="ARBA00022989"/>
    </source>
</evidence>
<dbReference type="PANTHER" id="PTHR33446">
    <property type="entry name" value="PROTEIN TONB-RELATED"/>
    <property type="match status" value="1"/>
</dbReference>
<dbReference type="EMBL" id="CP094358">
    <property type="protein sequence ID" value="UOB16960.1"/>
    <property type="molecule type" value="Genomic_DNA"/>
</dbReference>
<dbReference type="Pfam" id="PF03544">
    <property type="entry name" value="TonB_C"/>
    <property type="match status" value="1"/>
</dbReference>
<name>A0A9E7CYT1_9FLAO</name>
<keyword evidence="6 10" id="KW-0812">Transmembrane</keyword>
<evidence type="ECO:0000313" key="13">
    <source>
        <dbReference type="Proteomes" id="UP000831290"/>
    </source>
</evidence>
<dbReference type="NCBIfam" id="TIGR01352">
    <property type="entry name" value="tonB_Cterm"/>
    <property type="match status" value="1"/>
</dbReference>
<organism evidence="12 13">
    <name type="scientific">Abyssalbus ytuae</name>
    <dbReference type="NCBI Taxonomy" id="2926907"/>
    <lineage>
        <taxon>Bacteria</taxon>
        <taxon>Pseudomonadati</taxon>
        <taxon>Bacteroidota</taxon>
        <taxon>Flavobacteriia</taxon>
        <taxon>Flavobacteriales</taxon>
        <taxon>Flavobacteriaceae</taxon>
        <taxon>Abyssalbus</taxon>
    </lineage>
</organism>
<evidence type="ECO:0000256" key="6">
    <source>
        <dbReference type="ARBA" id="ARBA00022692"/>
    </source>
</evidence>
<comment type="subcellular location">
    <subcellularLocation>
        <location evidence="1">Cell inner membrane</location>
        <topology evidence="1">Single-pass membrane protein</topology>
        <orientation evidence="1">Periplasmic side</orientation>
    </subcellularLocation>
</comment>
<evidence type="ECO:0000256" key="10">
    <source>
        <dbReference type="SAM" id="Phobius"/>
    </source>
</evidence>
<sequence>MELKKNPKVDLNRNSGLYFSFGLCFMLFVTWMLLEMKSYDKDELYVQNIAAVDEYSEEIPITTTLTPPPPPPPPEAPAETIEVVADEVEIEETILSSTETNQDEAIPESVIEVEDVEVGEAVEEDIYVPFAVIEEVPIFPGCEGTPKELMRKCFVDKVQEHIRRNFRYPPDALQDNIQGKVFVQFTIDQKGNITDIKSRAPHILLQESAEDLVASLPKMTPGKQRGQAVKVNYSLPVIFKLVNQ</sequence>
<dbReference type="Proteomes" id="UP000831290">
    <property type="component" value="Chromosome"/>
</dbReference>
<dbReference type="SUPFAM" id="SSF74653">
    <property type="entry name" value="TolA/TonB C-terminal domain"/>
    <property type="match status" value="1"/>
</dbReference>
<keyword evidence="8 10" id="KW-1133">Transmembrane helix</keyword>
<keyword evidence="7" id="KW-0653">Protein transport</keyword>